<organism evidence="2 4">
    <name type="scientific">Phocaeicola vulgatus</name>
    <name type="common">Bacteroides vulgatus</name>
    <dbReference type="NCBI Taxonomy" id="821"/>
    <lineage>
        <taxon>Bacteria</taxon>
        <taxon>Pseudomonadati</taxon>
        <taxon>Bacteroidota</taxon>
        <taxon>Bacteroidia</taxon>
        <taxon>Bacteroidales</taxon>
        <taxon>Bacteroidaceae</taxon>
        <taxon>Phocaeicola</taxon>
    </lineage>
</organism>
<keyword evidence="1" id="KW-0472">Membrane</keyword>
<dbReference type="RefSeq" id="WP_227254177.1">
    <property type="nucleotide sequence ID" value="NZ_CYZI01000018.1"/>
</dbReference>
<accession>A0A174I2C5</accession>
<sequence length="69" mass="7927">MDNQSVRWNDNFLLNSVEDNKKVKGLKRYVVVDKNGFIIVVMMAIACVYGTRLLICRQDTWKSCVATSK</sequence>
<name>A0A174I2C5_PHOVU</name>
<keyword evidence="1" id="KW-0812">Transmembrane</keyword>
<protein>
    <submittedName>
        <fullName evidence="2">Uncharacterized protein</fullName>
    </submittedName>
</protein>
<proteinExistence type="predicted"/>
<dbReference type="EMBL" id="JAKKWZ010000004">
    <property type="protein sequence ID" value="MCG0339047.1"/>
    <property type="molecule type" value="Genomic_DNA"/>
</dbReference>
<dbReference type="Proteomes" id="UP001201179">
    <property type="component" value="Unassembled WGS sequence"/>
</dbReference>
<dbReference type="EMBL" id="CYZI01000018">
    <property type="protein sequence ID" value="CUO79737.1"/>
    <property type="molecule type" value="Genomic_DNA"/>
</dbReference>
<dbReference type="Proteomes" id="UP000095333">
    <property type="component" value="Unassembled WGS sequence"/>
</dbReference>
<gene>
    <name evidence="2" type="ORF">ERS852457_02796</name>
    <name evidence="3" type="ORF">L4X52_03440</name>
</gene>
<evidence type="ECO:0000313" key="3">
    <source>
        <dbReference type="EMBL" id="MCG0339047.1"/>
    </source>
</evidence>
<evidence type="ECO:0000313" key="4">
    <source>
        <dbReference type="Proteomes" id="UP000095333"/>
    </source>
</evidence>
<evidence type="ECO:0000256" key="1">
    <source>
        <dbReference type="SAM" id="Phobius"/>
    </source>
</evidence>
<keyword evidence="1" id="KW-1133">Transmembrane helix</keyword>
<reference evidence="2 4" key="1">
    <citation type="submission" date="2015-09" db="EMBL/GenBank/DDBJ databases">
        <authorList>
            <consortium name="Pathogen Informatics"/>
        </authorList>
    </citation>
    <scope>NUCLEOTIDE SEQUENCE [LARGE SCALE GENOMIC DNA]</scope>
    <source>
        <strain evidence="2 4">2789STDY5834842</strain>
    </source>
</reference>
<feature type="transmembrane region" description="Helical" evidence="1">
    <location>
        <begin position="36"/>
        <end position="55"/>
    </location>
</feature>
<dbReference type="AlphaFoldDB" id="A0A174I2C5"/>
<evidence type="ECO:0000313" key="2">
    <source>
        <dbReference type="EMBL" id="CUO79737.1"/>
    </source>
</evidence>
<reference evidence="3" key="2">
    <citation type="submission" date="2022-01" db="EMBL/GenBank/DDBJ databases">
        <authorList>
            <person name="Mingchao X."/>
        </authorList>
    </citation>
    <scope>NUCLEOTIDE SEQUENCE</scope>
    <source>
        <strain evidence="3">Bv4372</strain>
    </source>
</reference>